<feature type="region of interest" description="Disordered" evidence="1">
    <location>
        <begin position="130"/>
        <end position="274"/>
    </location>
</feature>
<feature type="compositionally biased region" description="Basic and acidic residues" evidence="1">
    <location>
        <begin position="173"/>
        <end position="212"/>
    </location>
</feature>
<feature type="region of interest" description="Disordered" evidence="1">
    <location>
        <begin position="84"/>
        <end position="109"/>
    </location>
</feature>
<proteinExistence type="predicted"/>
<evidence type="ECO:0000256" key="1">
    <source>
        <dbReference type="SAM" id="MobiDB-lite"/>
    </source>
</evidence>
<feature type="compositionally biased region" description="Basic and acidic residues" evidence="1">
    <location>
        <begin position="136"/>
        <end position="152"/>
    </location>
</feature>
<evidence type="ECO:0000313" key="3">
    <source>
        <dbReference type="Proteomes" id="UP000800039"/>
    </source>
</evidence>
<keyword evidence="3" id="KW-1185">Reference proteome</keyword>
<feature type="compositionally biased region" description="Polar residues" evidence="1">
    <location>
        <begin position="32"/>
        <end position="50"/>
    </location>
</feature>
<name>A0A9P4L4G1_9PLEO</name>
<organism evidence="2 3">
    <name type="scientific">Cucurbitaria berberidis CBS 394.84</name>
    <dbReference type="NCBI Taxonomy" id="1168544"/>
    <lineage>
        <taxon>Eukaryota</taxon>
        <taxon>Fungi</taxon>
        <taxon>Dikarya</taxon>
        <taxon>Ascomycota</taxon>
        <taxon>Pezizomycotina</taxon>
        <taxon>Dothideomycetes</taxon>
        <taxon>Pleosporomycetidae</taxon>
        <taxon>Pleosporales</taxon>
        <taxon>Pleosporineae</taxon>
        <taxon>Cucurbitariaceae</taxon>
        <taxon>Cucurbitaria</taxon>
    </lineage>
</organism>
<dbReference type="AlphaFoldDB" id="A0A9P4L4G1"/>
<accession>A0A9P4L4G1</accession>
<gene>
    <name evidence="2" type="ORF">K460DRAFT_201784</name>
</gene>
<dbReference type="RefSeq" id="XP_040783842.1">
    <property type="nucleotide sequence ID" value="XM_040927190.1"/>
</dbReference>
<reference evidence="2" key="1">
    <citation type="submission" date="2020-01" db="EMBL/GenBank/DDBJ databases">
        <authorList>
            <consortium name="DOE Joint Genome Institute"/>
            <person name="Haridas S."/>
            <person name="Albert R."/>
            <person name="Binder M."/>
            <person name="Bloem J."/>
            <person name="Labutti K."/>
            <person name="Salamov A."/>
            <person name="Andreopoulos B."/>
            <person name="Baker S.E."/>
            <person name="Barry K."/>
            <person name="Bills G."/>
            <person name="Bluhm B.H."/>
            <person name="Cannon C."/>
            <person name="Castanera R."/>
            <person name="Culley D.E."/>
            <person name="Daum C."/>
            <person name="Ezra D."/>
            <person name="Gonzalez J.B."/>
            <person name="Henrissat B."/>
            <person name="Kuo A."/>
            <person name="Liang C."/>
            <person name="Lipzen A."/>
            <person name="Lutzoni F."/>
            <person name="Magnuson J."/>
            <person name="Mondo S."/>
            <person name="Nolan M."/>
            <person name="Ohm R."/>
            <person name="Pangilinan J."/>
            <person name="Park H.-J."/>
            <person name="Ramirez L."/>
            <person name="Alfaro M."/>
            <person name="Sun H."/>
            <person name="Tritt A."/>
            <person name="Yoshinaga Y."/>
            <person name="Zwiers L.-H."/>
            <person name="Turgeon B.G."/>
            <person name="Goodwin S.B."/>
            <person name="Spatafora J.W."/>
            <person name="Crous P.W."/>
            <person name="Grigoriev I.V."/>
        </authorList>
    </citation>
    <scope>NUCLEOTIDE SEQUENCE</scope>
    <source>
        <strain evidence="2">CBS 394.84</strain>
    </source>
</reference>
<evidence type="ECO:0000313" key="2">
    <source>
        <dbReference type="EMBL" id="KAF1841279.1"/>
    </source>
</evidence>
<dbReference type="EMBL" id="ML976619">
    <property type="protein sequence ID" value="KAF1841279.1"/>
    <property type="molecule type" value="Genomic_DNA"/>
</dbReference>
<feature type="region of interest" description="Disordered" evidence="1">
    <location>
        <begin position="1"/>
        <end position="61"/>
    </location>
</feature>
<comment type="caution">
    <text evidence="2">The sequence shown here is derived from an EMBL/GenBank/DDBJ whole genome shotgun (WGS) entry which is preliminary data.</text>
</comment>
<feature type="compositionally biased region" description="Basic and acidic residues" evidence="1">
    <location>
        <begin position="11"/>
        <end position="21"/>
    </location>
</feature>
<dbReference type="GeneID" id="63844442"/>
<protein>
    <submittedName>
        <fullName evidence="2">Uncharacterized protein</fullName>
    </submittedName>
</protein>
<sequence length="287" mass="31336">MPGLRSGGSSDKGRCNRRDGVAGKARIHRHSGTVTRVSPRRTVSSGSRAHSATFRRSPAEAAKTVERRNAIEISSAWDMLKVSPTEELSDTSDTGDVQRLLGGGNTGREISSNVEHEVFVQGKVAKNAQRNAAITPKDEARSKRLRGIEESRKRMHRIIRRGEGAVLDNSGSDSKETECSPQQHTERRHGIDVDRRPSTIRIIRDDSDKENGGSDNVHGPQIGNTDIVRGSGNRRTPRPPRKNGAVQNEVPAQLVPHGGGSPSSGGLPETGRRRWFSVLNCGLRHYD</sequence>
<dbReference type="Proteomes" id="UP000800039">
    <property type="component" value="Unassembled WGS sequence"/>
</dbReference>